<dbReference type="CDD" id="cd16841">
    <property type="entry name" value="RraA_family"/>
    <property type="match status" value="1"/>
</dbReference>
<comment type="caution">
    <text evidence="6">The sequence shown here is derived from an EMBL/GenBank/DDBJ whole genome shotgun (WGS) entry which is preliminary data.</text>
</comment>
<evidence type="ECO:0000256" key="5">
    <source>
        <dbReference type="PIRSR" id="PIRSR605493-1"/>
    </source>
</evidence>
<dbReference type="PANTHER" id="PTHR33254:SF4">
    <property type="entry name" value="4-HYDROXY-4-METHYL-2-OXOGLUTARATE ALDOLASE 3-RELATED"/>
    <property type="match status" value="1"/>
</dbReference>
<evidence type="ECO:0000313" key="6">
    <source>
        <dbReference type="EMBL" id="OZI50933.1"/>
    </source>
</evidence>
<sequence>MIGFEILSRKRAVSAELVEKFRKLPVANISDCMSRMAAGGARLRPMHDGTLLAGPALTVRTRPGDNLMVHKALGLAQPGDVIVVDAGGDLTNAIIGEIMTSYAESRGIAGIIINGAIRDSGAIRRSAFPVYAAGVTHRGPYKDGPGVINGTVALDGMTIEPGDLILGDEDGLLCIPFDQADEIYQKASAKHAAEEVTLAEIAAGKLNTSWVDARLQELGCALPAQK</sequence>
<dbReference type="RefSeq" id="WP_094839258.1">
    <property type="nucleotide sequence ID" value="NZ_NEVQ01000022.1"/>
</dbReference>
<keyword evidence="7" id="KW-1185">Reference proteome</keyword>
<keyword evidence="5" id="KW-0479">Metal-binding</keyword>
<dbReference type="NCBIfam" id="NF004850">
    <property type="entry name" value="PRK06201.1"/>
    <property type="match status" value="1"/>
</dbReference>
<dbReference type="GO" id="GO:0046872">
    <property type="term" value="F:metal ion binding"/>
    <property type="evidence" value="ECO:0007669"/>
    <property type="project" value="UniProtKB-KW"/>
</dbReference>
<reference evidence="6 7" key="1">
    <citation type="submission" date="2017-05" db="EMBL/GenBank/DDBJ databases">
        <title>Complete and WGS of Bordetella genogroups.</title>
        <authorList>
            <person name="Spilker T."/>
            <person name="LiPuma J."/>
        </authorList>
    </citation>
    <scope>NUCLEOTIDE SEQUENCE [LARGE SCALE GENOMIC DNA]</scope>
    <source>
        <strain evidence="6 7">AU9919</strain>
    </source>
</reference>
<dbReference type="Gene3D" id="3.50.30.40">
    <property type="entry name" value="Ribonuclease E inhibitor RraA/RraA-like"/>
    <property type="match status" value="1"/>
</dbReference>
<name>A0A261TQN3_9BORD</name>
<evidence type="ECO:0000256" key="2">
    <source>
        <dbReference type="ARBA" id="ARBA00016549"/>
    </source>
</evidence>
<evidence type="ECO:0000256" key="1">
    <source>
        <dbReference type="ARBA" id="ARBA00001968"/>
    </source>
</evidence>
<gene>
    <name evidence="6" type="ORF">CAL20_24270</name>
</gene>
<feature type="binding site" evidence="5">
    <location>
        <position position="119"/>
    </location>
    <ligand>
        <name>Mg(2+)</name>
        <dbReference type="ChEBI" id="CHEBI:18420"/>
    </ligand>
</feature>
<evidence type="ECO:0000313" key="7">
    <source>
        <dbReference type="Proteomes" id="UP000216885"/>
    </source>
</evidence>
<comment type="cofactor">
    <cofactor evidence="1">
        <name>a divalent metal cation</name>
        <dbReference type="ChEBI" id="CHEBI:60240"/>
    </cofactor>
</comment>
<protein>
    <recommendedName>
        <fullName evidence="2">Putative 4-hydroxy-4-methyl-2-oxoglutarate aldolase</fullName>
    </recommendedName>
    <alternativeName>
        <fullName evidence="3">Regulator of ribonuclease activity homolog</fullName>
    </alternativeName>
    <alternativeName>
        <fullName evidence="4">RraA-like protein</fullName>
    </alternativeName>
</protein>
<keyword evidence="6" id="KW-0808">Transferase</keyword>
<keyword evidence="5" id="KW-0460">Magnesium</keyword>
<comment type="cofactor">
    <cofactor evidence="5">
        <name>Mg(2+)</name>
        <dbReference type="ChEBI" id="CHEBI:18420"/>
    </cofactor>
</comment>
<dbReference type="Pfam" id="PF03737">
    <property type="entry name" value="RraA-like"/>
    <property type="match status" value="1"/>
</dbReference>
<dbReference type="SUPFAM" id="SSF89562">
    <property type="entry name" value="RraA-like"/>
    <property type="match status" value="1"/>
</dbReference>
<organism evidence="6 7">
    <name type="scientific">Bordetella genomosp. 4</name>
    <dbReference type="NCBI Taxonomy" id="463044"/>
    <lineage>
        <taxon>Bacteria</taxon>
        <taxon>Pseudomonadati</taxon>
        <taxon>Pseudomonadota</taxon>
        <taxon>Betaproteobacteria</taxon>
        <taxon>Burkholderiales</taxon>
        <taxon>Alcaligenaceae</taxon>
        <taxon>Bordetella</taxon>
    </lineage>
</organism>
<evidence type="ECO:0000256" key="3">
    <source>
        <dbReference type="ARBA" id="ARBA00029596"/>
    </source>
</evidence>
<dbReference type="PANTHER" id="PTHR33254">
    <property type="entry name" value="4-HYDROXY-4-METHYL-2-OXOGLUTARATE ALDOLASE 3-RELATED"/>
    <property type="match status" value="1"/>
</dbReference>
<dbReference type="Proteomes" id="UP000216885">
    <property type="component" value="Unassembled WGS sequence"/>
</dbReference>
<keyword evidence="6" id="KW-0489">Methyltransferase</keyword>
<dbReference type="InterPro" id="IPR005493">
    <property type="entry name" value="RraA/RraA-like"/>
</dbReference>
<feature type="binding site" evidence="5">
    <location>
        <position position="118"/>
    </location>
    <ligand>
        <name>substrate</name>
    </ligand>
</feature>
<dbReference type="GO" id="GO:0032259">
    <property type="term" value="P:methylation"/>
    <property type="evidence" value="ECO:0007669"/>
    <property type="project" value="UniProtKB-KW"/>
</dbReference>
<dbReference type="AlphaFoldDB" id="A0A261TQN3"/>
<proteinExistence type="predicted"/>
<evidence type="ECO:0000256" key="4">
    <source>
        <dbReference type="ARBA" id="ARBA00030169"/>
    </source>
</evidence>
<dbReference type="EMBL" id="NEVQ01000022">
    <property type="protein sequence ID" value="OZI50933.1"/>
    <property type="molecule type" value="Genomic_DNA"/>
</dbReference>
<dbReference type="InterPro" id="IPR036704">
    <property type="entry name" value="RraA/RraA-like_sf"/>
</dbReference>
<dbReference type="GO" id="GO:0008168">
    <property type="term" value="F:methyltransferase activity"/>
    <property type="evidence" value="ECO:0007669"/>
    <property type="project" value="UniProtKB-KW"/>
</dbReference>
<accession>A0A261TQN3</accession>
<feature type="binding site" evidence="5">
    <location>
        <begin position="96"/>
        <end position="99"/>
    </location>
    <ligand>
        <name>substrate</name>
    </ligand>
</feature>